<sequence>MSEHETCEHEYSASSLNQSARKIVMIVAGLNLFGFAVEFIVAWAIGSASLFADAADFMEDFLIALLVVTALGWSVASRRKASVGLAALILIPAFAAFGTAIWKIISGAPPEGFTLSATAVFAMVVNLISALLLMRLRGEGALVHGAWLAARNDVLANVLILAAGIVTIFWATIWPDVVIGVIIGVINLRAAQEVLEQARAEDPELEMDDD</sequence>
<dbReference type="SUPFAM" id="SSF161111">
    <property type="entry name" value="Cation efflux protein transmembrane domain-like"/>
    <property type="match status" value="1"/>
</dbReference>
<dbReference type="Gene3D" id="1.20.1510.10">
    <property type="entry name" value="Cation efflux protein transmembrane domain"/>
    <property type="match status" value="1"/>
</dbReference>
<dbReference type="AlphaFoldDB" id="A0A6B8VNP5"/>
<evidence type="ECO:0000256" key="1">
    <source>
        <dbReference type="ARBA" id="ARBA00004141"/>
    </source>
</evidence>
<feature type="transmembrane region" description="Helical" evidence="5">
    <location>
        <begin position="154"/>
        <end position="173"/>
    </location>
</feature>
<keyword evidence="3 5" id="KW-1133">Transmembrane helix</keyword>
<dbReference type="KEGG" id="ckw:CKALI_01340"/>
<feature type="transmembrane region" description="Helical" evidence="5">
    <location>
        <begin position="57"/>
        <end position="76"/>
    </location>
</feature>
<feature type="transmembrane region" description="Helical" evidence="5">
    <location>
        <begin position="23"/>
        <end position="45"/>
    </location>
</feature>
<evidence type="ECO:0000313" key="7">
    <source>
        <dbReference type="Proteomes" id="UP000427071"/>
    </source>
</evidence>
<dbReference type="GO" id="GO:0016020">
    <property type="term" value="C:membrane"/>
    <property type="evidence" value="ECO:0007669"/>
    <property type="project" value="UniProtKB-SubCell"/>
</dbReference>
<comment type="subcellular location">
    <subcellularLocation>
        <location evidence="1">Membrane</location>
        <topology evidence="1">Multi-pass membrane protein</topology>
    </subcellularLocation>
</comment>
<reference evidence="7" key="1">
    <citation type="submission" date="2019-11" db="EMBL/GenBank/DDBJ databases">
        <title>Complete genome sequence of Corynebacterium kalinowskii 1959, a novel Corynebacterium species isolated from soil of a small paddock in Vilsendorf, Germany.</title>
        <authorList>
            <person name="Schaffert L."/>
            <person name="Ruwe M."/>
            <person name="Milse J."/>
            <person name="Hanuschka K."/>
            <person name="Ortseifen V."/>
            <person name="Droste J."/>
            <person name="Brandt D."/>
            <person name="Schlueter L."/>
            <person name="Kutter Y."/>
            <person name="Vinke S."/>
            <person name="Viehoefer P."/>
            <person name="Jacob L."/>
            <person name="Luebke N.-C."/>
            <person name="Schulte-Berndt E."/>
            <person name="Hain C."/>
            <person name="Linder M."/>
            <person name="Schmidt P."/>
            <person name="Wollenschlaeger L."/>
            <person name="Luttermann T."/>
            <person name="Thieme E."/>
            <person name="Hassa J."/>
            <person name="Haak M."/>
            <person name="Wittchen M."/>
            <person name="Mentz A."/>
            <person name="Persicke M."/>
            <person name="Busche T."/>
            <person name="Ruckert C."/>
        </authorList>
    </citation>
    <scope>NUCLEOTIDE SEQUENCE [LARGE SCALE GENOMIC DNA]</scope>
    <source>
        <strain evidence="7">1959</strain>
    </source>
</reference>
<organism evidence="6 7">
    <name type="scientific">Corynebacterium kalinowskii</name>
    <dbReference type="NCBI Taxonomy" id="2675216"/>
    <lineage>
        <taxon>Bacteria</taxon>
        <taxon>Bacillati</taxon>
        <taxon>Actinomycetota</taxon>
        <taxon>Actinomycetes</taxon>
        <taxon>Mycobacteriales</taxon>
        <taxon>Corynebacteriaceae</taxon>
        <taxon>Corynebacterium</taxon>
    </lineage>
</organism>
<keyword evidence="2 5" id="KW-0812">Transmembrane</keyword>
<evidence type="ECO:0000256" key="4">
    <source>
        <dbReference type="ARBA" id="ARBA00023136"/>
    </source>
</evidence>
<keyword evidence="7" id="KW-1185">Reference proteome</keyword>
<gene>
    <name evidence="6" type="ORF">CKALI_01340</name>
</gene>
<name>A0A6B8VNP5_9CORY</name>
<keyword evidence="4 5" id="KW-0472">Membrane</keyword>
<evidence type="ECO:0000256" key="5">
    <source>
        <dbReference type="SAM" id="Phobius"/>
    </source>
</evidence>
<dbReference type="EMBL" id="CP046452">
    <property type="protein sequence ID" value="QGU01167.1"/>
    <property type="molecule type" value="Genomic_DNA"/>
</dbReference>
<evidence type="ECO:0000256" key="3">
    <source>
        <dbReference type="ARBA" id="ARBA00022989"/>
    </source>
</evidence>
<accession>A0A6B8VNP5</accession>
<dbReference type="Proteomes" id="UP000427071">
    <property type="component" value="Chromosome"/>
</dbReference>
<dbReference type="RefSeq" id="WP_326519802.1">
    <property type="nucleotide sequence ID" value="NZ_CP046452.1"/>
</dbReference>
<feature type="transmembrane region" description="Helical" evidence="5">
    <location>
        <begin position="83"/>
        <end position="106"/>
    </location>
</feature>
<proteinExistence type="predicted"/>
<evidence type="ECO:0000313" key="6">
    <source>
        <dbReference type="EMBL" id="QGU01167.1"/>
    </source>
</evidence>
<feature type="transmembrane region" description="Helical" evidence="5">
    <location>
        <begin position="112"/>
        <end position="133"/>
    </location>
</feature>
<dbReference type="InterPro" id="IPR027469">
    <property type="entry name" value="Cation_efflux_TMD_sf"/>
</dbReference>
<protein>
    <submittedName>
        <fullName evidence="6">Cation efflux family protein</fullName>
    </submittedName>
</protein>
<evidence type="ECO:0000256" key="2">
    <source>
        <dbReference type="ARBA" id="ARBA00022692"/>
    </source>
</evidence>